<evidence type="ECO:0000313" key="3">
    <source>
        <dbReference type="Proteomes" id="UP001218188"/>
    </source>
</evidence>
<dbReference type="EMBL" id="JARJCM010000004">
    <property type="protein sequence ID" value="KAJ7045786.1"/>
    <property type="molecule type" value="Genomic_DNA"/>
</dbReference>
<reference evidence="2" key="1">
    <citation type="submission" date="2023-03" db="EMBL/GenBank/DDBJ databases">
        <title>Massive genome expansion in bonnet fungi (Mycena s.s.) driven by repeated elements and novel gene families across ecological guilds.</title>
        <authorList>
            <consortium name="Lawrence Berkeley National Laboratory"/>
            <person name="Harder C.B."/>
            <person name="Miyauchi S."/>
            <person name="Viragh M."/>
            <person name="Kuo A."/>
            <person name="Thoen E."/>
            <person name="Andreopoulos B."/>
            <person name="Lu D."/>
            <person name="Skrede I."/>
            <person name="Drula E."/>
            <person name="Henrissat B."/>
            <person name="Morin E."/>
            <person name="Kohler A."/>
            <person name="Barry K."/>
            <person name="LaButti K."/>
            <person name="Morin E."/>
            <person name="Salamov A."/>
            <person name="Lipzen A."/>
            <person name="Mereny Z."/>
            <person name="Hegedus B."/>
            <person name="Baldrian P."/>
            <person name="Stursova M."/>
            <person name="Weitz H."/>
            <person name="Taylor A."/>
            <person name="Grigoriev I.V."/>
            <person name="Nagy L.G."/>
            <person name="Martin F."/>
            <person name="Kauserud H."/>
        </authorList>
    </citation>
    <scope>NUCLEOTIDE SEQUENCE</scope>
    <source>
        <strain evidence="2">CBHHK200</strain>
    </source>
</reference>
<protein>
    <submittedName>
        <fullName evidence="2">Uncharacterized protein</fullName>
    </submittedName>
</protein>
<evidence type="ECO:0000313" key="2">
    <source>
        <dbReference type="EMBL" id="KAJ7045786.1"/>
    </source>
</evidence>
<comment type="caution">
    <text evidence="2">The sequence shown here is derived from an EMBL/GenBank/DDBJ whole genome shotgun (WGS) entry which is preliminary data.</text>
</comment>
<organism evidence="2 3">
    <name type="scientific">Mycena alexandri</name>
    <dbReference type="NCBI Taxonomy" id="1745969"/>
    <lineage>
        <taxon>Eukaryota</taxon>
        <taxon>Fungi</taxon>
        <taxon>Dikarya</taxon>
        <taxon>Basidiomycota</taxon>
        <taxon>Agaricomycotina</taxon>
        <taxon>Agaricomycetes</taxon>
        <taxon>Agaricomycetidae</taxon>
        <taxon>Agaricales</taxon>
        <taxon>Marasmiineae</taxon>
        <taxon>Mycenaceae</taxon>
        <taxon>Mycena</taxon>
    </lineage>
</organism>
<name>A0AAD6XF76_9AGAR</name>
<accession>A0AAD6XF76</accession>
<feature type="region of interest" description="Disordered" evidence="1">
    <location>
        <begin position="183"/>
        <end position="211"/>
    </location>
</feature>
<gene>
    <name evidence="2" type="ORF">C8F04DRAFT_1227868</name>
</gene>
<evidence type="ECO:0000256" key="1">
    <source>
        <dbReference type="SAM" id="MobiDB-lite"/>
    </source>
</evidence>
<sequence>MDGERRRGLQPTNKSNIRNGTIRILIIDSSVDNLGMTDRRHSSAATRGHMGAVLAMTGSFTTTASPRVAWSHLKCILQVESRPSKPHFSPQYPLERAAKYHVRVWTLKGAGGKIQLPWSARLGRSWGQLLGATRKLLGISGPRQNNRPEQDWRDVDMMFGGLAPVLDLVCLGDWARRLAKDERTASMARPGGAGDMSERRSLPQCMEEKLV</sequence>
<dbReference type="AlphaFoldDB" id="A0AAD6XF76"/>
<proteinExistence type="predicted"/>
<feature type="compositionally biased region" description="Basic and acidic residues" evidence="1">
    <location>
        <begin position="196"/>
        <end position="211"/>
    </location>
</feature>
<dbReference type="Proteomes" id="UP001218188">
    <property type="component" value="Unassembled WGS sequence"/>
</dbReference>
<keyword evidence="3" id="KW-1185">Reference proteome</keyword>